<dbReference type="EMBL" id="JBBUTG010000025">
    <property type="protein sequence ID" value="MEK8034168.1"/>
    <property type="molecule type" value="Genomic_DNA"/>
</dbReference>
<evidence type="ECO:0000313" key="3">
    <source>
        <dbReference type="Proteomes" id="UP001371218"/>
    </source>
</evidence>
<keyword evidence="3" id="KW-1185">Reference proteome</keyword>
<comment type="caution">
    <text evidence="2">The sequence shown here is derived from an EMBL/GenBank/DDBJ whole genome shotgun (WGS) entry which is preliminary data.</text>
</comment>
<feature type="chain" id="PRO_5046946064" evidence="1">
    <location>
        <begin position="23"/>
        <end position="156"/>
    </location>
</feature>
<sequence length="156" mass="16249">MMNTRTLAAVALLSLIGTSGQAKILANAERTGNFELTTSGTQVPLPLLTGSDVTTLTVRNPKSKTTNYVLTFSAKCNAWGSLGTGWVDIDITINGQVLPLTEGLNDAFCNADTQAVRPSITLVVPMLPGDNAIQVLGRISGSTGGSLGYTSLVIHD</sequence>
<dbReference type="Proteomes" id="UP001371218">
    <property type="component" value="Unassembled WGS sequence"/>
</dbReference>
<protein>
    <submittedName>
        <fullName evidence="2">Uncharacterized protein</fullName>
    </submittedName>
</protein>
<evidence type="ECO:0000256" key="1">
    <source>
        <dbReference type="SAM" id="SignalP"/>
    </source>
</evidence>
<name>A0ABU9C0G2_9BURK</name>
<dbReference type="RefSeq" id="WP_341428596.1">
    <property type="nucleotide sequence ID" value="NZ_JBBUTG010000025.1"/>
</dbReference>
<evidence type="ECO:0000313" key="2">
    <source>
        <dbReference type="EMBL" id="MEK8034168.1"/>
    </source>
</evidence>
<reference evidence="2 3" key="1">
    <citation type="submission" date="2024-04" db="EMBL/GenBank/DDBJ databases">
        <title>Novel species of the genus Ideonella isolated from streams.</title>
        <authorList>
            <person name="Lu H."/>
        </authorList>
    </citation>
    <scope>NUCLEOTIDE SEQUENCE [LARGE SCALE GENOMIC DNA]</scope>
    <source>
        <strain evidence="2 3">DXS29W</strain>
    </source>
</reference>
<organism evidence="2 3">
    <name type="scientific">Ideonella lacteola</name>
    <dbReference type="NCBI Taxonomy" id="2984193"/>
    <lineage>
        <taxon>Bacteria</taxon>
        <taxon>Pseudomonadati</taxon>
        <taxon>Pseudomonadota</taxon>
        <taxon>Betaproteobacteria</taxon>
        <taxon>Burkholderiales</taxon>
        <taxon>Sphaerotilaceae</taxon>
        <taxon>Ideonella</taxon>
    </lineage>
</organism>
<proteinExistence type="predicted"/>
<feature type="signal peptide" evidence="1">
    <location>
        <begin position="1"/>
        <end position="22"/>
    </location>
</feature>
<keyword evidence="1" id="KW-0732">Signal</keyword>
<accession>A0ABU9C0G2</accession>
<gene>
    <name evidence="2" type="ORF">AACH06_25360</name>
</gene>